<gene>
    <name evidence="3" type="ORF">IM811_001740</name>
</gene>
<evidence type="ECO:0000313" key="3">
    <source>
        <dbReference type="EMBL" id="KAF9760046.1"/>
    </source>
</evidence>
<organism evidence="3 4">
    <name type="scientific">Bionectria ochroleuca</name>
    <name type="common">Gliocladium roseum</name>
    <dbReference type="NCBI Taxonomy" id="29856"/>
    <lineage>
        <taxon>Eukaryota</taxon>
        <taxon>Fungi</taxon>
        <taxon>Dikarya</taxon>
        <taxon>Ascomycota</taxon>
        <taxon>Pezizomycotina</taxon>
        <taxon>Sordariomycetes</taxon>
        <taxon>Hypocreomycetidae</taxon>
        <taxon>Hypocreales</taxon>
        <taxon>Bionectriaceae</taxon>
        <taxon>Clonostachys</taxon>
    </lineage>
</organism>
<evidence type="ECO:0000256" key="1">
    <source>
        <dbReference type="SAM" id="MobiDB-lite"/>
    </source>
</evidence>
<keyword evidence="2" id="KW-1133">Transmembrane helix</keyword>
<accession>A0A8H7NQG8</accession>
<sequence>MTIVNQDEWQAQDATDGSRTSLDLGTFLRSSFQLPANTLTGADHPRLSQPSLQTKVSRVGSNHETATNPPVRLDLIIPIRNALFSLGRPLPHVPSHRSRAFMHHPRAYGTEIGRRAASAFQANRAGQRLRYEMSWLPRINLTPQRLYDIDGITIDRPLGEEGCTKDFVDSSSEVSSAVFTSEPLSEPDHVEEASVLQECNSLKTGESQHAPTDPRNSWAKLRAMHREAFSEFLATGVAVFLGLSGTLTVSLSLDSPVHYGTYETSCWS</sequence>
<proteinExistence type="predicted"/>
<keyword evidence="2" id="KW-0812">Transmembrane</keyword>
<reference evidence="3" key="1">
    <citation type="submission" date="2020-10" db="EMBL/GenBank/DDBJ databases">
        <title>High-Quality Genome Resource of Clonostachys rosea strain S41 by Oxford Nanopore Long-Read Sequencing.</title>
        <authorList>
            <person name="Wang H."/>
        </authorList>
    </citation>
    <scope>NUCLEOTIDE SEQUENCE</scope>
    <source>
        <strain evidence="3">S41</strain>
    </source>
</reference>
<evidence type="ECO:0000313" key="4">
    <source>
        <dbReference type="Proteomes" id="UP000616885"/>
    </source>
</evidence>
<dbReference type="AlphaFoldDB" id="A0A8H7NQG8"/>
<dbReference type="EMBL" id="JADCTT010000001">
    <property type="protein sequence ID" value="KAF9760046.1"/>
    <property type="molecule type" value="Genomic_DNA"/>
</dbReference>
<comment type="caution">
    <text evidence="3">The sequence shown here is derived from an EMBL/GenBank/DDBJ whole genome shotgun (WGS) entry which is preliminary data.</text>
</comment>
<feature type="region of interest" description="Disordered" evidence="1">
    <location>
        <begin position="1"/>
        <end position="20"/>
    </location>
</feature>
<feature type="transmembrane region" description="Helical" evidence="2">
    <location>
        <begin position="232"/>
        <end position="253"/>
    </location>
</feature>
<feature type="compositionally biased region" description="Polar residues" evidence="1">
    <location>
        <begin position="48"/>
        <end position="65"/>
    </location>
</feature>
<name>A0A8H7NQG8_BIOOC</name>
<dbReference type="Proteomes" id="UP000616885">
    <property type="component" value="Unassembled WGS sequence"/>
</dbReference>
<protein>
    <submittedName>
        <fullName evidence="3">Uncharacterized protein</fullName>
    </submittedName>
</protein>
<keyword evidence="2" id="KW-0472">Membrane</keyword>
<feature type="region of interest" description="Disordered" evidence="1">
    <location>
        <begin position="39"/>
        <end position="65"/>
    </location>
</feature>
<evidence type="ECO:0000256" key="2">
    <source>
        <dbReference type="SAM" id="Phobius"/>
    </source>
</evidence>